<evidence type="ECO:0000256" key="2">
    <source>
        <dbReference type="ARBA" id="ARBA00023043"/>
    </source>
</evidence>
<dbReference type="InterPro" id="IPR002110">
    <property type="entry name" value="Ankyrin_rpt"/>
</dbReference>
<dbReference type="SMART" id="SM00248">
    <property type="entry name" value="ANK"/>
    <property type="match status" value="4"/>
</dbReference>
<comment type="caution">
    <text evidence="4">The sequence shown here is derived from an EMBL/GenBank/DDBJ whole genome shotgun (WGS) entry which is preliminary data.</text>
</comment>
<dbReference type="PROSITE" id="PS50088">
    <property type="entry name" value="ANK_REPEAT"/>
    <property type="match status" value="3"/>
</dbReference>
<feature type="repeat" description="ANK" evidence="3">
    <location>
        <begin position="157"/>
        <end position="189"/>
    </location>
</feature>
<reference evidence="4" key="1">
    <citation type="submission" date="2020-12" db="EMBL/GenBank/DDBJ databases">
        <title>The genome sequence of Inhella sp. 1Y17.</title>
        <authorList>
            <person name="Liu Y."/>
        </authorList>
    </citation>
    <scope>NUCLEOTIDE SEQUENCE</scope>
    <source>
        <strain evidence="4">1Y17</strain>
    </source>
</reference>
<proteinExistence type="predicted"/>
<dbReference type="Proteomes" id="UP000613266">
    <property type="component" value="Unassembled WGS sequence"/>
</dbReference>
<organism evidence="4 5">
    <name type="scientific">Inhella proteolytica</name>
    <dbReference type="NCBI Taxonomy" id="2795029"/>
    <lineage>
        <taxon>Bacteria</taxon>
        <taxon>Pseudomonadati</taxon>
        <taxon>Pseudomonadota</taxon>
        <taxon>Betaproteobacteria</taxon>
        <taxon>Burkholderiales</taxon>
        <taxon>Sphaerotilaceae</taxon>
        <taxon>Inhella</taxon>
    </lineage>
</organism>
<dbReference type="Pfam" id="PF12796">
    <property type="entry name" value="Ank_2"/>
    <property type="match status" value="2"/>
</dbReference>
<dbReference type="PANTHER" id="PTHR24198">
    <property type="entry name" value="ANKYRIN REPEAT AND PROTEIN KINASE DOMAIN-CONTAINING PROTEIN"/>
    <property type="match status" value="1"/>
</dbReference>
<feature type="repeat" description="ANK" evidence="3">
    <location>
        <begin position="124"/>
        <end position="156"/>
    </location>
</feature>
<dbReference type="PANTHER" id="PTHR24198:SF165">
    <property type="entry name" value="ANKYRIN REPEAT-CONTAINING PROTEIN-RELATED"/>
    <property type="match status" value="1"/>
</dbReference>
<gene>
    <name evidence="4" type="ORF">I7X39_01895</name>
</gene>
<dbReference type="EMBL" id="JAEDAK010000001">
    <property type="protein sequence ID" value="MBH9575648.1"/>
    <property type="molecule type" value="Genomic_DNA"/>
</dbReference>
<accession>A0A931IZ12</accession>
<name>A0A931IZ12_9BURK</name>
<protein>
    <submittedName>
        <fullName evidence="4">Ankyrin repeat domain-containing protein</fullName>
    </submittedName>
</protein>
<dbReference type="RefSeq" id="WP_198109250.1">
    <property type="nucleotide sequence ID" value="NZ_JAEDAK010000001.1"/>
</dbReference>
<keyword evidence="5" id="KW-1185">Reference proteome</keyword>
<dbReference type="InterPro" id="IPR036770">
    <property type="entry name" value="Ankyrin_rpt-contain_sf"/>
</dbReference>
<keyword evidence="2 3" id="KW-0040">ANK repeat</keyword>
<evidence type="ECO:0000313" key="5">
    <source>
        <dbReference type="Proteomes" id="UP000613266"/>
    </source>
</evidence>
<dbReference type="AlphaFoldDB" id="A0A931IZ12"/>
<evidence type="ECO:0000256" key="3">
    <source>
        <dbReference type="PROSITE-ProRule" id="PRU00023"/>
    </source>
</evidence>
<evidence type="ECO:0000313" key="4">
    <source>
        <dbReference type="EMBL" id="MBH9575648.1"/>
    </source>
</evidence>
<sequence length="221" mass="23955">MLNRRLALLGALAPLAARAQQPDPLREFFRMIELDSRSAVLEALLRGMDPNVLAPNGQRPLHWALMHESGQALDGLLADPRTDVEAENASGERPLMLAALRGRLAWAQLLVRHGAAVEPKRGQKTWGALHYACSGPDQGVSTWLLDQGADINARSENGSTPLMMAFGYGSLDSADVLLKRGADTTLRNDLGLDAWDFARKAGRSDAAQRMGLRPTSVSEKP</sequence>
<dbReference type="SUPFAM" id="SSF48403">
    <property type="entry name" value="Ankyrin repeat"/>
    <property type="match status" value="1"/>
</dbReference>
<dbReference type="PROSITE" id="PS50297">
    <property type="entry name" value="ANK_REP_REGION"/>
    <property type="match status" value="2"/>
</dbReference>
<feature type="repeat" description="ANK" evidence="3">
    <location>
        <begin position="90"/>
        <end position="122"/>
    </location>
</feature>
<keyword evidence="1" id="KW-0677">Repeat</keyword>
<dbReference type="Gene3D" id="1.25.40.20">
    <property type="entry name" value="Ankyrin repeat-containing domain"/>
    <property type="match status" value="1"/>
</dbReference>
<evidence type="ECO:0000256" key="1">
    <source>
        <dbReference type="ARBA" id="ARBA00022737"/>
    </source>
</evidence>